<dbReference type="InterPro" id="IPR036425">
    <property type="entry name" value="MoaB/Mog-like_dom_sf"/>
</dbReference>
<dbReference type="SMART" id="SM00852">
    <property type="entry name" value="MoCF_biosynth"/>
    <property type="match status" value="1"/>
</dbReference>
<sequence>MDQDARRRAAVVTASDGVTTGHREDRSGTAVTETLTAAGFVVRVREVVPDERERIAELLRRLCDEDDVALVVVTGGTGFGPRDVTPEATRDVLDREAPGLAEAMRAAGRAVTPLADLSRGVCGARGTTLVVNLPGSPTGATESLDAVLGLLPHALDLLAGDTQHR</sequence>
<evidence type="ECO:0000256" key="2">
    <source>
        <dbReference type="ARBA" id="ARBA00023150"/>
    </source>
</evidence>
<evidence type="ECO:0000313" key="6">
    <source>
        <dbReference type="Proteomes" id="UP000650511"/>
    </source>
</evidence>
<dbReference type="EMBL" id="BMHA01000001">
    <property type="protein sequence ID" value="GGI03413.1"/>
    <property type="molecule type" value="Genomic_DNA"/>
</dbReference>
<comment type="caution">
    <text evidence="5">The sequence shown here is derived from an EMBL/GenBank/DDBJ whole genome shotgun (WGS) entry which is preliminary data.</text>
</comment>
<dbReference type="InterPro" id="IPR051920">
    <property type="entry name" value="MPT_Adenylyltrnsfr/MoaC-Rel"/>
</dbReference>
<organism evidence="5 6">
    <name type="scientific">Egicoccus halophilus</name>
    <dbReference type="NCBI Taxonomy" id="1670830"/>
    <lineage>
        <taxon>Bacteria</taxon>
        <taxon>Bacillati</taxon>
        <taxon>Actinomycetota</taxon>
        <taxon>Nitriliruptoria</taxon>
        <taxon>Egicoccales</taxon>
        <taxon>Egicoccaceae</taxon>
        <taxon>Egicoccus</taxon>
    </lineage>
</organism>
<dbReference type="Gene3D" id="3.40.980.10">
    <property type="entry name" value="MoaB/Mog-like domain"/>
    <property type="match status" value="1"/>
</dbReference>
<dbReference type="SUPFAM" id="SSF53218">
    <property type="entry name" value="Molybdenum cofactor biosynthesis proteins"/>
    <property type="match status" value="1"/>
</dbReference>
<keyword evidence="6" id="KW-1185">Reference proteome</keyword>
<evidence type="ECO:0000256" key="3">
    <source>
        <dbReference type="SAM" id="MobiDB-lite"/>
    </source>
</evidence>
<dbReference type="GO" id="GO:0006777">
    <property type="term" value="P:Mo-molybdopterin cofactor biosynthetic process"/>
    <property type="evidence" value="ECO:0007669"/>
    <property type="project" value="UniProtKB-KW"/>
</dbReference>
<evidence type="ECO:0000256" key="1">
    <source>
        <dbReference type="ARBA" id="ARBA00005046"/>
    </source>
</evidence>
<dbReference type="CDD" id="cd00886">
    <property type="entry name" value="MogA_MoaB"/>
    <property type="match status" value="1"/>
</dbReference>
<reference evidence="5" key="2">
    <citation type="submission" date="2020-09" db="EMBL/GenBank/DDBJ databases">
        <authorList>
            <person name="Sun Q."/>
            <person name="Zhou Y."/>
        </authorList>
    </citation>
    <scope>NUCLEOTIDE SEQUENCE</scope>
    <source>
        <strain evidence="5">CGMCC 1.14988</strain>
    </source>
</reference>
<dbReference type="NCBIfam" id="TIGR00177">
    <property type="entry name" value="molyb_syn"/>
    <property type="match status" value="1"/>
</dbReference>
<proteinExistence type="predicted"/>
<comment type="pathway">
    <text evidence="1">Cofactor biosynthesis; molybdopterin biosynthesis.</text>
</comment>
<dbReference type="PANTHER" id="PTHR43764">
    <property type="entry name" value="MOLYBDENUM COFACTOR BIOSYNTHESIS"/>
    <property type="match status" value="1"/>
</dbReference>
<dbReference type="OrthoDB" id="9794429at2"/>
<dbReference type="Proteomes" id="UP000650511">
    <property type="component" value="Unassembled WGS sequence"/>
</dbReference>
<accession>A0A8J3EQU8</accession>
<evidence type="ECO:0000313" key="5">
    <source>
        <dbReference type="EMBL" id="GGI03413.1"/>
    </source>
</evidence>
<dbReference type="Pfam" id="PF00994">
    <property type="entry name" value="MoCF_biosynth"/>
    <property type="match status" value="1"/>
</dbReference>
<reference evidence="5" key="1">
    <citation type="journal article" date="2014" name="Int. J. Syst. Evol. Microbiol.">
        <title>Complete genome sequence of Corynebacterium casei LMG S-19264T (=DSM 44701T), isolated from a smear-ripened cheese.</title>
        <authorList>
            <consortium name="US DOE Joint Genome Institute (JGI-PGF)"/>
            <person name="Walter F."/>
            <person name="Albersmeier A."/>
            <person name="Kalinowski J."/>
            <person name="Ruckert C."/>
        </authorList>
    </citation>
    <scope>NUCLEOTIDE SEQUENCE</scope>
    <source>
        <strain evidence="5">CGMCC 1.14988</strain>
    </source>
</reference>
<name>A0A8J3EQU8_9ACTN</name>
<feature type="region of interest" description="Disordered" evidence="3">
    <location>
        <begin position="1"/>
        <end position="28"/>
    </location>
</feature>
<dbReference type="PANTHER" id="PTHR43764:SF1">
    <property type="entry name" value="MOLYBDOPTERIN MOLYBDOTRANSFERASE"/>
    <property type="match status" value="1"/>
</dbReference>
<feature type="domain" description="MoaB/Mog" evidence="4">
    <location>
        <begin position="10"/>
        <end position="154"/>
    </location>
</feature>
<dbReference type="AlphaFoldDB" id="A0A8J3EQU8"/>
<evidence type="ECO:0000259" key="4">
    <source>
        <dbReference type="SMART" id="SM00852"/>
    </source>
</evidence>
<protein>
    <submittedName>
        <fullName evidence="5">Molybdenum cofactor biosynthesis protein</fullName>
    </submittedName>
</protein>
<dbReference type="RefSeq" id="WP_130648410.1">
    <property type="nucleotide sequence ID" value="NZ_BMHA01000001.1"/>
</dbReference>
<dbReference type="InterPro" id="IPR001453">
    <property type="entry name" value="MoaB/Mog_dom"/>
</dbReference>
<gene>
    <name evidence="5" type="ORF">GCM10011354_03910</name>
</gene>
<keyword evidence="2" id="KW-0501">Molybdenum cofactor biosynthesis</keyword>